<feature type="compositionally biased region" description="Pro residues" evidence="5">
    <location>
        <begin position="1"/>
        <end position="10"/>
    </location>
</feature>
<dbReference type="PANTHER" id="PTHR46600">
    <property type="entry name" value="THAP DOMAIN-CONTAINING"/>
    <property type="match status" value="1"/>
</dbReference>
<dbReference type="GO" id="GO:0003700">
    <property type="term" value="F:DNA-binding transcription factor activity"/>
    <property type="evidence" value="ECO:0007669"/>
    <property type="project" value="TreeGrafter"/>
</dbReference>
<feature type="region of interest" description="Disordered" evidence="5">
    <location>
        <begin position="1"/>
        <end position="32"/>
    </location>
</feature>
<dbReference type="SUPFAM" id="SSF57716">
    <property type="entry name" value="Glucocorticoid receptor-like (DNA-binding domain)"/>
    <property type="match status" value="1"/>
</dbReference>
<dbReference type="GO" id="GO:0008270">
    <property type="term" value="F:zinc ion binding"/>
    <property type="evidence" value="ECO:0007669"/>
    <property type="project" value="UniProtKB-KW"/>
</dbReference>
<keyword evidence="4" id="KW-0238">DNA-binding</keyword>
<dbReference type="AlphaFoldDB" id="A0A4Y2A4V3"/>
<dbReference type="InterPro" id="IPR026516">
    <property type="entry name" value="THAP1/10"/>
</dbReference>
<evidence type="ECO:0000313" key="8">
    <source>
        <dbReference type="Proteomes" id="UP000499080"/>
    </source>
</evidence>
<name>A0A4Y2A4V3_ARAVE</name>
<sequence length="127" mass="14272">MLNIGNPPPTGDESFHKAQASRPSHSDGPRHCATWQDENLRRRWLQALNRKDFVITANSRVCIQHFSEDLVIKESSFVDSTTGNIIKIALSHFKLKEGAAPTIFPGCPGYMTKDTVREKLNLKIVNI</sequence>
<dbReference type="GO" id="GO:0005634">
    <property type="term" value="C:nucleus"/>
    <property type="evidence" value="ECO:0007669"/>
    <property type="project" value="TreeGrafter"/>
</dbReference>
<proteinExistence type="predicted"/>
<dbReference type="PANTHER" id="PTHR46600:SF7">
    <property type="entry name" value="SI:DKEY-228B2.6-RELATED"/>
    <property type="match status" value="1"/>
</dbReference>
<evidence type="ECO:0000256" key="1">
    <source>
        <dbReference type="ARBA" id="ARBA00022723"/>
    </source>
</evidence>
<keyword evidence="2" id="KW-0863">Zinc-finger</keyword>
<organism evidence="7 8">
    <name type="scientific">Araneus ventricosus</name>
    <name type="common">Orbweaver spider</name>
    <name type="synonym">Epeira ventricosa</name>
    <dbReference type="NCBI Taxonomy" id="182803"/>
    <lineage>
        <taxon>Eukaryota</taxon>
        <taxon>Metazoa</taxon>
        <taxon>Ecdysozoa</taxon>
        <taxon>Arthropoda</taxon>
        <taxon>Chelicerata</taxon>
        <taxon>Arachnida</taxon>
        <taxon>Araneae</taxon>
        <taxon>Araneomorphae</taxon>
        <taxon>Entelegynae</taxon>
        <taxon>Araneoidea</taxon>
        <taxon>Araneidae</taxon>
        <taxon>Araneus</taxon>
    </lineage>
</organism>
<keyword evidence="3" id="KW-0862">Zinc</keyword>
<evidence type="ECO:0000256" key="3">
    <source>
        <dbReference type="ARBA" id="ARBA00022833"/>
    </source>
</evidence>
<dbReference type="OrthoDB" id="6509764at2759"/>
<protein>
    <recommendedName>
        <fullName evidence="6">THAP-type domain-containing protein</fullName>
    </recommendedName>
</protein>
<feature type="domain" description="THAP-type" evidence="6">
    <location>
        <begin position="36"/>
        <end position="104"/>
    </location>
</feature>
<keyword evidence="1" id="KW-0479">Metal-binding</keyword>
<accession>A0A4Y2A4V3</accession>
<evidence type="ECO:0000313" key="7">
    <source>
        <dbReference type="EMBL" id="GBL74395.1"/>
    </source>
</evidence>
<keyword evidence="8" id="KW-1185">Reference proteome</keyword>
<dbReference type="InterPro" id="IPR006612">
    <property type="entry name" value="THAP_Znf"/>
</dbReference>
<dbReference type="Proteomes" id="UP000499080">
    <property type="component" value="Unassembled WGS sequence"/>
</dbReference>
<comment type="caution">
    <text evidence="7">The sequence shown here is derived from an EMBL/GenBank/DDBJ whole genome shotgun (WGS) entry which is preliminary data.</text>
</comment>
<evidence type="ECO:0000256" key="5">
    <source>
        <dbReference type="SAM" id="MobiDB-lite"/>
    </source>
</evidence>
<dbReference type="Pfam" id="PF05485">
    <property type="entry name" value="THAP"/>
    <property type="match status" value="1"/>
</dbReference>
<evidence type="ECO:0000256" key="2">
    <source>
        <dbReference type="ARBA" id="ARBA00022771"/>
    </source>
</evidence>
<gene>
    <name evidence="7" type="ORF">AVEN_235361_1</name>
</gene>
<dbReference type="GO" id="GO:0006357">
    <property type="term" value="P:regulation of transcription by RNA polymerase II"/>
    <property type="evidence" value="ECO:0007669"/>
    <property type="project" value="TreeGrafter"/>
</dbReference>
<reference evidence="7 8" key="1">
    <citation type="journal article" date="2019" name="Sci. Rep.">
        <title>Orb-weaving spider Araneus ventricosus genome elucidates the spidroin gene catalogue.</title>
        <authorList>
            <person name="Kono N."/>
            <person name="Nakamura H."/>
            <person name="Ohtoshi R."/>
            <person name="Moran D.A.P."/>
            <person name="Shinohara A."/>
            <person name="Yoshida Y."/>
            <person name="Fujiwara M."/>
            <person name="Mori M."/>
            <person name="Tomita M."/>
            <person name="Arakawa K."/>
        </authorList>
    </citation>
    <scope>NUCLEOTIDE SEQUENCE [LARGE SCALE GENOMIC DNA]</scope>
</reference>
<dbReference type="EMBL" id="BGPR01000005">
    <property type="protein sequence ID" value="GBL74395.1"/>
    <property type="molecule type" value="Genomic_DNA"/>
</dbReference>
<dbReference type="GO" id="GO:0000978">
    <property type="term" value="F:RNA polymerase II cis-regulatory region sequence-specific DNA binding"/>
    <property type="evidence" value="ECO:0007669"/>
    <property type="project" value="TreeGrafter"/>
</dbReference>
<evidence type="ECO:0000256" key="4">
    <source>
        <dbReference type="ARBA" id="ARBA00023125"/>
    </source>
</evidence>
<evidence type="ECO:0000259" key="6">
    <source>
        <dbReference type="Pfam" id="PF05485"/>
    </source>
</evidence>